<reference evidence="8" key="1">
    <citation type="submission" date="2021-02" db="EMBL/GenBank/DDBJ databases">
        <title>Copper resistance gene diversity in local Xanthomonas species at agrochemical polluted sites in Trinidad, Trinidad and Tobago.</title>
        <authorList>
            <person name="Ramnarine S.D.B.J."/>
            <person name="Ramsubhag A."/>
            <person name="Jayaraman J."/>
        </authorList>
    </citation>
    <scope>NUCLEOTIDE SEQUENCE</scope>
    <source>
        <strain evidence="8">CaNP6A</strain>
    </source>
</reference>
<evidence type="ECO:0000256" key="6">
    <source>
        <dbReference type="SAM" id="Phobius"/>
    </source>
</evidence>
<dbReference type="EMBL" id="JAFFQI010000192">
    <property type="protein sequence ID" value="MCD0266913.1"/>
    <property type="molecule type" value="Genomic_DNA"/>
</dbReference>
<dbReference type="SUPFAM" id="SSF69593">
    <property type="entry name" value="Glycerol-3-phosphate (1)-acyltransferase"/>
    <property type="match status" value="1"/>
</dbReference>
<evidence type="ECO:0000256" key="3">
    <source>
        <dbReference type="ARBA" id="ARBA00022679"/>
    </source>
</evidence>
<evidence type="ECO:0000313" key="8">
    <source>
        <dbReference type="EMBL" id="MCD0266913.1"/>
    </source>
</evidence>
<protein>
    <submittedName>
        <fullName evidence="8">1-acyl-sn-glycerol-3-phosphate acyltransferase</fullName>
    </submittedName>
</protein>
<dbReference type="Pfam" id="PF01553">
    <property type="entry name" value="Acyltransferase"/>
    <property type="match status" value="1"/>
</dbReference>
<evidence type="ECO:0000256" key="5">
    <source>
        <dbReference type="ARBA" id="ARBA00023315"/>
    </source>
</evidence>
<dbReference type="RefSeq" id="WP_228315654.1">
    <property type="nucleotide sequence ID" value="NZ_JAFFQI010000192.1"/>
</dbReference>
<keyword evidence="6" id="KW-1133">Transmembrane helix</keyword>
<keyword evidence="5 8" id="KW-0012">Acyltransferase</keyword>
<keyword evidence="6" id="KW-0812">Transmembrane</keyword>
<evidence type="ECO:0000259" key="7">
    <source>
        <dbReference type="SMART" id="SM00563"/>
    </source>
</evidence>
<evidence type="ECO:0000256" key="1">
    <source>
        <dbReference type="ARBA" id="ARBA00005189"/>
    </source>
</evidence>
<accession>A0ABS8NVD1</accession>
<keyword evidence="4" id="KW-0443">Lipid metabolism</keyword>
<organism evidence="8 9">
    <name type="scientific">Xanthomonas melonis</name>
    <dbReference type="NCBI Taxonomy" id="56456"/>
    <lineage>
        <taxon>Bacteria</taxon>
        <taxon>Pseudomonadati</taxon>
        <taxon>Pseudomonadota</taxon>
        <taxon>Gammaproteobacteria</taxon>
        <taxon>Lysobacterales</taxon>
        <taxon>Lysobacteraceae</taxon>
        <taxon>Xanthomonas</taxon>
    </lineage>
</organism>
<evidence type="ECO:0000313" key="9">
    <source>
        <dbReference type="Proteomes" id="UP001430396"/>
    </source>
</evidence>
<feature type="domain" description="Phospholipid/glycerol acyltransferase" evidence="7">
    <location>
        <begin position="122"/>
        <end position="234"/>
    </location>
</feature>
<keyword evidence="3" id="KW-0808">Transferase</keyword>
<keyword evidence="2" id="KW-0444">Lipid biosynthesis</keyword>
<dbReference type="PANTHER" id="PTHR10434">
    <property type="entry name" value="1-ACYL-SN-GLYCEROL-3-PHOSPHATE ACYLTRANSFERASE"/>
    <property type="match status" value="1"/>
</dbReference>
<comment type="pathway">
    <text evidence="1">Lipid metabolism.</text>
</comment>
<dbReference type="PANTHER" id="PTHR10434:SF64">
    <property type="entry name" value="1-ACYL-SN-GLYCEROL-3-PHOSPHATE ACYLTRANSFERASE-RELATED"/>
    <property type="match status" value="1"/>
</dbReference>
<evidence type="ECO:0000256" key="4">
    <source>
        <dbReference type="ARBA" id="ARBA00023098"/>
    </source>
</evidence>
<evidence type="ECO:0000256" key="2">
    <source>
        <dbReference type="ARBA" id="ARBA00022516"/>
    </source>
</evidence>
<feature type="transmembrane region" description="Helical" evidence="6">
    <location>
        <begin position="59"/>
        <end position="81"/>
    </location>
</feature>
<keyword evidence="6" id="KW-0472">Membrane</keyword>
<dbReference type="InterPro" id="IPR002123">
    <property type="entry name" value="Plipid/glycerol_acylTrfase"/>
</dbReference>
<comment type="caution">
    <text evidence="8">The sequence shown here is derived from an EMBL/GenBank/DDBJ whole genome shotgun (WGS) entry which is preliminary data.</text>
</comment>
<proteinExistence type="predicted"/>
<name>A0ABS8NVD1_9XANT</name>
<dbReference type="GO" id="GO:0016746">
    <property type="term" value="F:acyltransferase activity"/>
    <property type="evidence" value="ECO:0007669"/>
    <property type="project" value="UniProtKB-KW"/>
</dbReference>
<dbReference type="CDD" id="cd07989">
    <property type="entry name" value="LPLAT_AGPAT-like"/>
    <property type="match status" value="1"/>
</dbReference>
<gene>
    <name evidence="8" type="ORF">JWH11_10805</name>
</gene>
<keyword evidence="9" id="KW-1185">Reference proteome</keyword>
<dbReference type="SMART" id="SM00563">
    <property type="entry name" value="PlsC"/>
    <property type="match status" value="1"/>
</dbReference>
<dbReference type="Proteomes" id="UP001430396">
    <property type="component" value="Unassembled WGS sequence"/>
</dbReference>
<sequence length="299" mass="33281">MEQRRARPALHRGQAAVTIAVPPSPVTGPVGRMSESSLDATRDAGGVLRWFRYLYRVPLLLLHLSLCLPVTMLCVVAPPLARIRIGRDDTLEYVMIRWWQGNLMRIFGFRLRRFGKPLPGPTLFVANHVSWVDIPMLHSQRVMGFVAKREIAGWPLVGWLAAKGQTIFHQRGNTESMGGVLQEMLQRLRGGRPVGVFPEGRTRGGTEVGPFHARIFQAAVEAGVPVQPVALRYGVRGDAQAVVAFGERESFFANIVRLLGEPPRLAEVHFLEPIGAFDIEGRRRLADTSRQRIIAAMES</sequence>